<accession>A0A1Y2N014</accession>
<dbReference type="PANTHER" id="PTHR43329">
    <property type="entry name" value="EPOXIDE HYDROLASE"/>
    <property type="match status" value="1"/>
</dbReference>
<evidence type="ECO:0000313" key="4">
    <source>
        <dbReference type="Proteomes" id="UP000194360"/>
    </source>
</evidence>
<evidence type="ECO:0000259" key="2">
    <source>
        <dbReference type="Pfam" id="PF00561"/>
    </source>
</evidence>
<dbReference type="STRING" id="2074.BG845_02552"/>
<reference evidence="3 4" key="1">
    <citation type="submission" date="2016-09" db="EMBL/GenBank/DDBJ databases">
        <title>Pseudonocardia autotrophica DSM535, a candidate organism with high potential of specific P450 cytochromes.</title>
        <authorList>
            <person name="Grumaz C."/>
            <person name="Vainshtein Y."/>
            <person name="Kirstahler P."/>
            <person name="Sohn K."/>
        </authorList>
    </citation>
    <scope>NUCLEOTIDE SEQUENCE [LARGE SCALE GENOMIC DNA]</scope>
    <source>
        <strain evidence="3 4">DSM 535</strain>
    </source>
</reference>
<protein>
    <submittedName>
        <fullName evidence="3">Soluble epoxide hydrolase</fullName>
        <ecNumber evidence="3">3.3.2.10</ecNumber>
    </submittedName>
</protein>
<evidence type="ECO:0000313" key="3">
    <source>
        <dbReference type="EMBL" id="OSY40794.1"/>
    </source>
</evidence>
<name>A0A1Y2N014_PSEAH</name>
<dbReference type="PRINTS" id="PR00412">
    <property type="entry name" value="EPOXHYDRLASE"/>
</dbReference>
<gene>
    <name evidence="3" type="ORF">BG845_02552</name>
</gene>
<keyword evidence="4" id="KW-1185">Reference proteome</keyword>
<comment type="caution">
    <text evidence="3">The sequence shown here is derived from an EMBL/GenBank/DDBJ whole genome shotgun (WGS) entry which is preliminary data.</text>
</comment>
<dbReference type="Pfam" id="PF00561">
    <property type="entry name" value="Abhydrolase_1"/>
    <property type="match status" value="1"/>
</dbReference>
<dbReference type="EMBL" id="MIGB01000011">
    <property type="protein sequence ID" value="OSY40794.1"/>
    <property type="molecule type" value="Genomic_DNA"/>
</dbReference>
<keyword evidence="1 3" id="KW-0378">Hydrolase</keyword>
<dbReference type="AlphaFoldDB" id="A0A1Y2N014"/>
<dbReference type="GO" id="GO:0004301">
    <property type="term" value="F:epoxide hydrolase activity"/>
    <property type="evidence" value="ECO:0007669"/>
    <property type="project" value="UniProtKB-EC"/>
</dbReference>
<dbReference type="InterPro" id="IPR029058">
    <property type="entry name" value="AB_hydrolase_fold"/>
</dbReference>
<dbReference type="RefSeq" id="WP_085912804.1">
    <property type="nucleotide sequence ID" value="NZ_AP018920.1"/>
</dbReference>
<evidence type="ECO:0000256" key="1">
    <source>
        <dbReference type="ARBA" id="ARBA00022801"/>
    </source>
</evidence>
<dbReference type="InterPro" id="IPR000073">
    <property type="entry name" value="AB_hydrolase_1"/>
</dbReference>
<dbReference type="Proteomes" id="UP000194360">
    <property type="component" value="Unassembled WGS sequence"/>
</dbReference>
<dbReference type="EC" id="3.3.2.10" evidence="3"/>
<dbReference type="OrthoDB" id="812569at2"/>
<feature type="domain" description="AB hydrolase-1" evidence="2">
    <location>
        <begin position="38"/>
        <end position="155"/>
    </location>
</feature>
<dbReference type="Gene3D" id="3.40.50.1820">
    <property type="entry name" value="alpha/beta hydrolase"/>
    <property type="match status" value="1"/>
</dbReference>
<dbReference type="InterPro" id="IPR000639">
    <property type="entry name" value="Epox_hydrolase-like"/>
</dbReference>
<dbReference type="SUPFAM" id="SSF53474">
    <property type="entry name" value="alpha/beta-Hydrolases"/>
    <property type="match status" value="1"/>
</dbReference>
<proteinExistence type="predicted"/>
<sequence>MSARPDHRSTPRTHASVWVPIPGLRVHALAAGTDRTGPPVVLLHGFPQTSHCFRHQLTTLSEAGHPAYAMDTRGFGRTGKPHTRVSRALLADDVVRFCTALGLRDVTLVGHDWGGLIAFKAAIDRPDLFTRLALLDSNTTVITPAITHPYWFKAEPLPEEFLAQHARELVEVRLGGRDSTVLGGRPGNPYAVAAGPRPLPFFLTESDLAHYADAFDAASQRAAIQYYRYAMPIHRVLPDPAAPHGERYQPLSEREVAAMWLHPDGFEAHPWWPEYHDVGPEDRHKRYPGPVTFVFGNQQLGRFPELAALPERTGNPFADQYPRYFPDLRAVRADCGHYLPEEVPELVGAELLTLLGRAPASP</sequence>
<organism evidence="3 4">
    <name type="scientific">Pseudonocardia autotrophica</name>
    <name type="common">Amycolata autotrophica</name>
    <name type="synonym">Nocardia autotrophica</name>
    <dbReference type="NCBI Taxonomy" id="2074"/>
    <lineage>
        <taxon>Bacteria</taxon>
        <taxon>Bacillati</taxon>
        <taxon>Actinomycetota</taxon>
        <taxon>Actinomycetes</taxon>
        <taxon>Pseudonocardiales</taxon>
        <taxon>Pseudonocardiaceae</taxon>
        <taxon>Pseudonocardia</taxon>
    </lineage>
</organism>